<dbReference type="GO" id="GO:0008962">
    <property type="term" value="F:phosphatidylglycerophosphatase activity"/>
    <property type="evidence" value="ECO:0007669"/>
    <property type="project" value="InterPro"/>
</dbReference>
<protein>
    <recommendedName>
        <fullName evidence="3">HAD phosphatase</fullName>
    </recommendedName>
</protein>
<reference evidence="1" key="1">
    <citation type="submission" date="2020-11" db="EMBL/GenBank/DDBJ databases">
        <authorList>
            <consortium name="DOE Joint Genome Institute"/>
            <person name="Ahrendt S."/>
            <person name="Riley R."/>
            <person name="Andreopoulos W."/>
            <person name="Labutti K."/>
            <person name="Pangilinan J."/>
            <person name="Ruiz-Duenas F.J."/>
            <person name="Barrasa J.M."/>
            <person name="Sanchez-Garcia M."/>
            <person name="Camarero S."/>
            <person name="Miyauchi S."/>
            <person name="Serrano A."/>
            <person name="Linde D."/>
            <person name="Babiker R."/>
            <person name="Drula E."/>
            <person name="Ayuso-Fernandez I."/>
            <person name="Pacheco R."/>
            <person name="Padilla G."/>
            <person name="Ferreira P."/>
            <person name="Barriuso J."/>
            <person name="Kellner H."/>
            <person name="Castanera R."/>
            <person name="Alfaro M."/>
            <person name="Ramirez L."/>
            <person name="Pisabarro A.G."/>
            <person name="Kuo A."/>
            <person name="Tritt A."/>
            <person name="Lipzen A."/>
            <person name="He G."/>
            <person name="Yan M."/>
            <person name="Ng V."/>
            <person name="Cullen D."/>
            <person name="Martin F."/>
            <person name="Rosso M.-N."/>
            <person name="Henrissat B."/>
            <person name="Hibbett D."/>
            <person name="Martinez A.T."/>
            <person name="Grigoriev I.V."/>
        </authorList>
    </citation>
    <scope>NUCLEOTIDE SEQUENCE</scope>
    <source>
        <strain evidence="1">MF-IS2</strain>
    </source>
</reference>
<evidence type="ECO:0008006" key="3">
    <source>
        <dbReference type="Google" id="ProtNLM"/>
    </source>
</evidence>
<accession>A0A9P5XFN3</accession>
<evidence type="ECO:0000313" key="1">
    <source>
        <dbReference type="EMBL" id="KAF9450094.1"/>
    </source>
</evidence>
<name>A0A9P5XFN3_9AGAR</name>
<dbReference type="EMBL" id="MU151112">
    <property type="protein sequence ID" value="KAF9450094.1"/>
    <property type="molecule type" value="Genomic_DNA"/>
</dbReference>
<comment type="caution">
    <text evidence="1">The sequence shown here is derived from an EMBL/GenBank/DDBJ whole genome shotgun (WGS) entry which is preliminary data.</text>
</comment>
<dbReference type="AlphaFoldDB" id="A0A9P5XFN3"/>
<dbReference type="Pfam" id="PF09419">
    <property type="entry name" value="PGP_phosphatase"/>
    <property type="match status" value="1"/>
</dbReference>
<dbReference type="InterPro" id="IPR027706">
    <property type="entry name" value="PGP_Pase"/>
</dbReference>
<dbReference type="Proteomes" id="UP000807342">
    <property type="component" value="Unassembled WGS sequence"/>
</dbReference>
<evidence type="ECO:0000313" key="2">
    <source>
        <dbReference type="Proteomes" id="UP000807342"/>
    </source>
</evidence>
<dbReference type="OrthoDB" id="198652at2759"/>
<dbReference type="InterPro" id="IPR023214">
    <property type="entry name" value="HAD_sf"/>
</dbReference>
<keyword evidence="2" id="KW-1185">Reference proteome</keyword>
<organism evidence="1 2">
    <name type="scientific">Macrolepiota fuliginosa MF-IS2</name>
    <dbReference type="NCBI Taxonomy" id="1400762"/>
    <lineage>
        <taxon>Eukaryota</taxon>
        <taxon>Fungi</taxon>
        <taxon>Dikarya</taxon>
        <taxon>Basidiomycota</taxon>
        <taxon>Agaricomycotina</taxon>
        <taxon>Agaricomycetes</taxon>
        <taxon>Agaricomycetidae</taxon>
        <taxon>Agaricales</taxon>
        <taxon>Agaricineae</taxon>
        <taxon>Agaricaceae</taxon>
        <taxon>Macrolepiota</taxon>
    </lineage>
</organism>
<dbReference type="Gene3D" id="3.40.50.1000">
    <property type="entry name" value="HAD superfamily/HAD-like"/>
    <property type="match status" value="1"/>
</dbReference>
<gene>
    <name evidence="1" type="ORF">P691DRAFT_798553</name>
</gene>
<proteinExistence type="predicted"/>
<sequence>MPLNIPGLLAPFQLLIHPRIVIPNVIVKDIRYLDFAALRKAGYRGAVFDKDNCLTIPYEDTLVPELETAWAECRKTFGQGNVVIVSNSAGTQTDPGGIQSESVSHHLQVPVLYHKSFKPAYSCVSSIRTYFSSLHRPISDDELIIVGDRIFTDIVLANRMRLTNPKRPTDPVHSPKPRGLLGEAFSCVFEKDGTASTEREGVRVEREKGMEQGRERRLVEGRGPLAVWTTGVWEREAMGMRWVEKRVVQAVEKWSTPQEEEASCESAKFIRRAKLEEEKQSMSARLWSRLTRA</sequence>